<evidence type="ECO:0000313" key="2">
    <source>
        <dbReference type="EMBL" id="RLJ68226.1"/>
    </source>
</evidence>
<comment type="similarity">
    <text evidence="1">Belongs to the Smg family.</text>
</comment>
<dbReference type="PANTHER" id="PTHR38692:SF1">
    <property type="entry name" value="PROTEIN SMG"/>
    <property type="match status" value="1"/>
</dbReference>
<comment type="caution">
    <text evidence="2">The sequence shown here is derived from an EMBL/GenBank/DDBJ whole genome shotgun (WGS) entry which is preliminary data.</text>
</comment>
<dbReference type="Proteomes" id="UP000268908">
    <property type="component" value="Unassembled WGS sequence"/>
</dbReference>
<dbReference type="InterPro" id="IPR007456">
    <property type="entry name" value="Smg"/>
</dbReference>
<name>A0A497XLU1_9PROT</name>
<dbReference type="OrthoDB" id="5297467at2"/>
<evidence type="ECO:0000313" key="3">
    <source>
        <dbReference type="Proteomes" id="UP000268908"/>
    </source>
</evidence>
<sequence length="165" mass="18281">MIDILFYLFEHYLPDACPEPAALAKKLMAAGFEDDAISEAIDWLAGFNDAATAPVALSSPTLTGSMRFYHEAELARLPAECRGFLSFLEQAEAIDATARELILERALALSDEEIPLAKLKGIVLMVVWRRQLPLDALILEELLEDDYGFDDVGDLGDEPSRPLFH</sequence>
<organism evidence="2 3">
    <name type="scientific">Sulfurisoma sediminicola</name>
    <dbReference type="NCBI Taxonomy" id="1381557"/>
    <lineage>
        <taxon>Bacteria</taxon>
        <taxon>Pseudomonadati</taxon>
        <taxon>Pseudomonadota</taxon>
        <taxon>Betaproteobacteria</taxon>
        <taxon>Nitrosomonadales</taxon>
        <taxon>Sterolibacteriaceae</taxon>
        <taxon>Sulfurisoma</taxon>
    </lineage>
</organism>
<dbReference type="AlphaFoldDB" id="A0A497XLU1"/>
<proteinExistence type="inferred from homology"/>
<accession>A0A497XLU1</accession>
<dbReference type="PANTHER" id="PTHR38692">
    <property type="entry name" value="PROTEIN SMG"/>
    <property type="match status" value="1"/>
</dbReference>
<evidence type="ECO:0000256" key="1">
    <source>
        <dbReference type="HAMAP-Rule" id="MF_00598"/>
    </source>
</evidence>
<keyword evidence="3" id="KW-1185">Reference proteome</keyword>
<gene>
    <name evidence="1" type="primary">smg</name>
    <name evidence="2" type="ORF">DFR35_0780</name>
</gene>
<dbReference type="EMBL" id="RCCI01000004">
    <property type="protein sequence ID" value="RLJ68226.1"/>
    <property type="molecule type" value="Genomic_DNA"/>
</dbReference>
<protein>
    <recommendedName>
        <fullName evidence="1">Protein Smg homolog</fullName>
    </recommendedName>
</protein>
<reference evidence="2 3" key="1">
    <citation type="submission" date="2018-10" db="EMBL/GenBank/DDBJ databases">
        <title>Genomic Encyclopedia of Type Strains, Phase IV (KMG-IV): sequencing the most valuable type-strain genomes for metagenomic binning, comparative biology and taxonomic classification.</title>
        <authorList>
            <person name="Goeker M."/>
        </authorList>
    </citation>
    <scope>NUCLEOTIDE SEQUENCE [LARGE SCALE GENOMIC DNA]</scope>
    <source>
        <strain evidence="2 3">DSM 26916</strain>
    </source>
</reference>
<dbReference type="HAMAP" id="MF_00598">
    <property type="entry name" value="Smg"/>
    <property type="match status" value="1"/>
</dbReference>
<dbReference type="RefSeq" id="WP_121240143.1">
    <property type="nucleotide sequence ID" value="NZ_BHVV01000001.1"/>
</dbReference>
<dbReference type="Pfam" id="PF04361">
    <property type="entry name" value="DUF494"/>
    <property type="match status" value="1"/>
</dbReference>